<sequence length="593" mass="67179">MKPPKTHIKTQTSMAHAQGCPRLDSLKYDEACFEVAFNSSEKHGVKVLAQTAECYLCDLEELGHLPAKGGNHYFKINNTAYPLKFAFVDDRDDQPLCHLKFHFEEHGLYRLNISNNTCSPVETIEPPHNIYSPFLHLIGAYVICLILYQLFKCSHVFLLSWRSRSSLISSEIRNDLGSVSSGGDSAVLLRTEPPTPQKKNKARVKALDAFRGIAICLMMFVNYGGGKYWFFKHSAWNGLTFADLVFPWFTWIMGVGIAISLRSQLRACVKRKQIFISVLRRACVLIILGVILNSQHQNDLSQMRLPGVLQRLGLAYFIVASIETCFMEKQTVDQNSARWIFMPDMLESRAQWFVVKCLLGTYFLIILFLPVPGCPTGYFGPGGLHNHSAFFNCTGGATGYIDRLVFGENHLYQRPTSAKIYKSTIPFDPEGLLGVIPTVFLMFLGVQAGRILHCYQSTDARVKRWIFWSVLTVAMAAVQCKFAKEGGYIPINKNLWSFSFVLVTASSAFFIFFALSLLIDHFQLWSGTPFRQAGMNAILLYVGHDVTHDVFPWSWKPHSVSSHFEFLFMNVWATALWMLIAFALHKKGFFITI</sequence>
<protein>
    <recommendedName>
        <fullName evidence="4">Heparan-alpha-glucosaminide N-acetyltransferase</fullName>
    </recommendedName>
</protein>
<proteinExistence type="predicted"/>
<name>A0A9P0A8P2_BEMTA</name>
<keyword evidence="1" id="KW-0812">Transmembrane</keyword>
<feature type="transmembrane region" description="Helical" evidence="1">
    <location>
        <begin position="206"/>
        <end position="225"/>
    </location>
</feature>
<dbReference type="EMBL" id="OU963864">
    <property type="protein sequence ID" value="CAH0386561.1"/>
    <property type="molecule type" value="Genomic_DNA"/>
</dbReference>
<dbReference type="AlphaFoldDB" id="A0A9P0A8P2"/>
<feature type="transmembrane region" description="Helical" evidence="1">
    <location>
        <begin position="274"/>
        <end position="292"/>
    </location>
</feature>
<dbReference type="PANTHER" id="PTHR31061">
    <property type="entry name" value="LD22376P"/>
    <property type="match status" value="1"/>
</dbReference>
<dbReference type="Proteomes" id="UP001152759">
    <property type="component" value="Chromosome 3"/>
</dbReference>
<organism evidence="2 3">
    <name type="scientific">Bemisia tabaci</name>
    <name type="common">Sweetpotato whitefly</name>
    <name type="synonym">Aleurodes tabaci</name>
    <dbReference type="NCBI Taxonomy" id="7038"/>
    <lineage>
        <taxon>Eukaryota</taxon>
        <taxon>Metazoa</taxon>
        <taxon>Ecdysozoa</taxon>
        <taxon>Arthropoda</taxon>
        <taxon>Hexapoda</taxon>
        <taxon>Insecta</taxon>
        <taxon>Pterygota</taxon>
        <taxon>Neoptera</taxon>
        <taxon>Paraneoptera</taxon>
        <taxon>Hemiptera</taxon>
        <taxon>Sternorrhyncha</taxon>
        <taxon>Aleyrodoidea</taxon>
        <taxon>Aleyrodidae</taxon>
        <taxon>Aleyrodinae</taxon>
        <taxon>Bemisia</taxon>
    </lineage>
</organism>
<evidence type="ECO:0000313" key="2">
    <source>
        <dbReference type="EMBL" id="CAH0386561.1"/>
    </source>
</evidence>
<feature type="transmembrane region" description="Helical" evidence="1">
    <location>
        <begin position="350"/>
        <end position="369"/>
    </location>
</feature>
<feature type="transmembrane region" description="Helical" evidence="1">
    <location>
        <begin position="427"/>
        <end position="445"/>
    </location>
</feature>
<keyword evidence="1" id="KW-0472">Membrane</keyword>
<evidence type="ECO:0008006" key="4">
    <source>
        <dbReference type="Google" id="ProtNLM"/>
    </source>
</evidence>
<keyword evidence="1" id="KW-1133">Transmembrane helix</keyword>
<accession>A0A9P0A8P2</accession>
<dbReference type="PANTHER" id="PTHR31061:SF24">
    <property type="entry name" value="LD22376P"/>
    <property type="match status" value="1"/>
</dbReference>
<feature type="transmembrane region" description="Helical" evidence="1">
    <location>
        <begin position="495"/>
        <end position="519"/>
    </location>
</feature>
<feature type="transmembrane region" description="Helical" evidence="1">
    <location>
        <begin position="245"/>
        <end position="262"/>
    </location>
</feature>
<evidence type="ECO:0000313" key="3">
    <source>
        <dbReference type="Proteomes" id="UP001152759"/>
    </source>
</evidence>
<gene>
    <name evidence="2" type="ORF">BEMITA_LOCUS5657</name>
</gene>
<keyword evidence="3" id="KW-1185">Reference proteome</keyword>
<dbReference type="KEGG" id="btab:109029940"/>
<reference evidence="2" key="1">
    <citation type="submission" date="2021-12" db="EMBL/GenBank/DDBJ databases">
        <authorList>
            <person name="King R."/>
        </authorList>
    </citation>
    <scope>NUCLEOTIDE SEQUENCE</scope>
</reference>
<evidence type="ECO:0000256" key="1">
    <source>
        <dbReference type="SAM" id="Phobius"/>
    </source>
</evidence>
<feature type="transmembrane region" description="Helical" evidence="1">
    <location>
        <begin position="312"/>
        <end position="329"/>
    </location>
</feature>
<feature type="transmembrane region" description="Helical" evidence="1">
    <location>
        <begin position="130"/>
        <end position="151"/>
    </location>
</feature>
<feature type="transmembrane region" description="Helical" evidence="1">
    <location>
        <begin position="566"/>
        <end position="584"/>
    </location>
</feature>